<feature type="domain" description="T2SS protein K second SAM-like" evidence="10">
    <location>
        <begin position="202"/>
        <end position="241"/>
    </location>
</feature>
<comment type="caution">
    <text evidence="12">The sequence shown here is derived from an EMBL/GenBank/DDBJ whole genome shotgun (WGS) entry which is preliminary data.</text>
</comment>
<evidence type="ECO:0000256" key="9">
    <source>
        <dbReference type="ARBA" id="ARBA00023136"/>
    </source>
</evidence>
<evidence type="ECO:0000256" key="6">
    <source>
        <dbReference type="ARBA" id="ARBA00022692"/>
    </source>
</evidence>
<evidence type="ECO:0000256" key="4">
    <source>
        <dbReference type="ARBA" id="ARBA00022475"/>
    </source>
</evidence>
<dbReference type="InterPro" id="IPR049179">
    <property type="entry name" value="T2SSK_SAM-like_2nd"/>
</dbReference>
<dbReference type="PANTHER" id="PTHR38831">
    <property type="entry name" value="TYPE II SECRETION SYSTEM PROTEIN K"/>
    <property type="match status" value="1"/>
</dbReference>
<keyword evidence="8" id="KW-1133">Transmembrane helix</keyword>
<comment type="similarity">
    <text evidence="2">Belongs to the GSP K family.</text>
</comment>
<dbReference type="InterPro" id="IPR049031">
    <property type="entry name" value="T2SSK_SAM-like_1st"/>
</dbReference>
<accession>A0A1J5SEM8</accession>
<evidence type="ECO:0000259" key="11">
    <source>
        <dbReference type="Pfam" id="PF21687"/>
    </source>
</evidence>
<comment type="subcellular location">
    <subcellularLocation>
        <location evidence="1">Cell inner membrane</location>
    </subcellularLocation>
</comment>
<dbReference type="PANTHER" id="PTHR38831:SF2">
    <property type="entry name" value="TYPE II SECRETION SYSTEM PROTEIN K"/>
    <property type="match status" value="1"/>
</dbReference>
<dbReference type="InterPro" id="IPR005628">
    <property type="entry name" value="GspK"/>
</dbReference>
<dbReference type="InterPro" id="IPR038072">
    <property type="entry name" value="GspK_central_sf"/>
</dbReference>
<dbReference type="Pfam" id="PF03934">
    <property type="entry name" value="T2SSK"/>
    <property type="match status" value="1"/>
</dbReference>
<dbReference type="Gene3D" id="1.10.40.60">
    <property type="entry name" value="EpsJ-like"/>
    <property type="match status" value="1"/>
</dbReference>
<evidence type="ECO:0000256" key="7">
    <source>
        <dbReference type="ARBA" id="ARBA00022927"/>
    </source>
</evidence>
<organism evidence="12">
    <name type="scientific">mine drainage metagenome</name>
    <dbReference type="NCBI Taxonomy" id="410659"/>
    <lineage>
        <taxon>unclassified sequences</taxon>
        <taxon>metagenomes</taxon>
        <taxon>ecological metagenomes</taxon>
    </lineage>
</organism>
<evidence type="ECO:0000313" key="12">
    <source>
        <dbReference type="EMBL" id="OIR06762.1"/>
    </source>
</evidence>
<reference evidence="12" key="1">
    <citation type="submission" date="2016-10" db="EMBL/GenBank/DDBJ databases">
        <title>Sequence of Gallionella enrichment culture.</title>
        <authorList>
            <person name="Poehlein A."/>
            <person name="Muehling M."/>
            <person name="Daniel R."/>
        </authorList>
    </citation>
    <scope>NUCLEOTIDE SEQUENCE</scope>
</reference>
<evidence type="ECO:0000256" key="2">
    <source>
        <dbReference type="ARBA" id="ARBA00007246"/>
    </source>
</evidence>
<dbReference type="AlphaFoldDB" id="A0A1J5SEM8"/>
<keyword evidence="9" id="KW-0472">Membrane</keyword>
<evidence type="ECO:0000256" key="1">
    <source>
        <dbReference type="ARBA" id="ARBA00004533"/>
    </source>
</evidence>
<keyword evidence="7" id="KW-0653">Protein transport</keyword>
<evidence type="ECO:0000256" key="8">
    <source>
        <dbReference type="ARBA" id="ARBA00022989"/>
    </source>
</evidence>
<evidence type="ECO:0000259" key="10">
    <source>
        <dbReference type="Pfam" id="PF03934"/>
    </source>
</evidence>
<name>A0A1J5SEM8_9ZZZZ</name>
<dbReference type="SUPFAM" id="SSF47781">
    <property type="entry name" value="RuvA domain 2-like"/>
    <property type="match status" value="1"/>
</dbReference>
<keyword evidence="5" id="KW-0997">Cell inner membrane</keyword>
<dbReference type="EMBL" id="MLJW01000041">
    <property type="protein sequence ID" value="OIR06762.1"/>
    <property type="molecule type" value="Genomic_DNA"/>
</dbReference>
<dbReference type="SUPFAM" id="SSF158544">
    <property type="entry name" value="GspK insert domain-like"/>
    <property type="match status" value="1"/>
</dbReference>
<proteinExistence type="inferred from homology"/>
<keyword evidence="4" id="KW-1003">Cell membrane</keyword>
<dbReference type="Pfam" id="PF21687">
    <property type="entry name" value="T2SSK_1st"/>
    <property type="match status" value="1"/>
</dbReference>
<keyword evidence="6" id="KW-0812">Transmembrane</keyword>
<feature type="domain" description="T2SS protein K first SAM-like" evidence="11">
    <location>
        <begin position="105"/>
        <end position="194"/>
    </location>
</feature>
<sequence>MAANTQRGFVLVVTLWILAVITIAAAYFAERVGRSIELARQNQQTTEELIAFANTRADVLFRLGTTGVSLYGWGGQDAIALDNRPYRGSGDDIVRLQDNRGLLNVNFPQQDMISRLLGQLGVPIEKRGAMIDTLLDYIDTDDFKRLNGAEAPEYAALGLPPPPNDWLASPYQLNNIIGWRDQPEILEKLLRFVTTSRVTGFNPNTAPPEVLASLPGASLETAAALIKARNEKPFYTVGQLASFTTGALDSDYFLFYPSNSLRITQQSKTLPWAIQYSVTLTPRSQDAPWRVDYYVKTPVPYPIENVDKIQKLPARIPAPPSVGETP</sequence>
<dbReference type="GO" id="GO:0005886">
    <property type="term" value="C:plasma membrane"/>
    <property type="evidence" value="ECO:0007669"/>
    <property type="project" value="UniProtKB-SubCell"/>
</dbReference>
<dbReference type="GO" id="GO:0009306">
    <property type="term" value="P:protein secretion"/>
    <property type="evidence" value="ECO:0007669"/>
    <property type="project" value="InterPro"/>
</dbReference>
<protein>
    <submittedName>
        <fullName evidence="12">General secretion pathway protein K</fullName>
    </submittedName>
</protein>
<evidence type="ECO:0000256" key="3">
    <source>
        <dbReference type="ARBA" id="ARBA00022448"/>
    </source>
</evidence>
<dbReference type="InterPro" id="IPR010994">
    <property type="entry name" value="RuvA_2-like"/>
</dbReference>
<evidence type="ECO:0000256" key="5">
    <source>
        <dbReference type="ARBA" id="ARBA00022519"/>
    </source>
</evidence>
<gene>
    <name evidence="12" type="ORF">GALL_110100</name>
</gene>
<keyword evidence="3" id="KW-0813">Transport</keyword>